<feature type="domain" description="Nucleotidyl transferase" evidence="1">
    <location>
        <begin position="2"/>
        <end position="161"/>
    </location>
</feature>
<feature type="domain" description="MannoseP isomerase/GMP-like beta-helix" evidence="2">
    <location>
        <begin position="168"/>
        <end position="222"/>
    </location>
</feature>
<dbReference type="Proteomes" id="UP001166402">
    <property type="component" value="Unassembled WGS sequence"/>
</dbReference>
<dbReference type="Gene3D" id="3.90.550.10">
    <property type="entry name" value="Spore Coat Polysaccharide Biosynthesis Protein SpsA, Chain A"/>
    <property type="match status" value="1"/>
</dbReference>
<proteinExistence type="predicted"/>
<dbReference type="Pfam" id="PF00483">
    <property type="entry name" value="NTP_transferase"/>
    <property type="match status" value="1"/>
</dbReference>
<name>A0ABS4NAK7_9THEO</name>
<dbReference type="Pfam" id="PF22640">
    <property type="entry name" value="ManC_GMP_beta-helix"/>
    <property type="match status" value="1"/>
</dbReference>
<dbReference type="GO" id="GO:0004475">
    <property type="term" value="F:mannose-1-phosphate guanylyltransferase (GTP) activity"/>
    <property type="evidence" value="ECO:0007669"/>
    <property type="project" value="UniProtKB-EC"/>
</dbReference>
<dbReference type="SUPFAM" id="SSF53448">
    <property type="entry name" value="Nucleotide-diphospho-sugar transferases"/>
    <property type="match status" value="1"/>
</dbReference>
<dbReference type="EMBL" id="JAGGLT010000001">
    <property type="protein sequence ID" value="MBP2070701.1"/>
    <property type="molecule type" value="Genomic_DNA"/>
</dbReference>
<evidence type="ECO:0000313" key="4">
    <source>
        <dbReference type="Proteomes" id="UP001166402"/>
    </source>
</evidence>
<protein>
    <submittedName>
        <fullName evidence="3">Mannose-1-phosphate guanylyltransferase</fullName>
        <ecNumber evidence="3">2.7.7.13</ecNumber>
    </submittedName>
</protein>
<comment type="caution">
    <text evidence="3">The sequence shown here is derived from an EMBL/GenBank/DDBJ whole genome shotgun (WGS) entry which is preliminary data.</text>
</comment>
<dbReference type="InterPro" id="IPR054566">
    <property type="entry name" value="ManC/GMP-like_b-helix"/>
</dbReference>
<keyword evidence="3" id="KW-0808">Transferase</keyword>
<keyword evidence="4" id="KW-1185">Reference proteome</keyword>
<dbReference type="InterPro" id="IPR051161">
    <property type="entry name" value="Mannose-6P_isomerase_type2"/>
</dbReference>
<dbReference type="InterPro" id="IPR029044">
    <property type="entry name" value="Nucleotide-diphossugar_trans"/>
</dbReference>
<reference evidence="3" key="1">
    <citation type="submission" date="2021-03" db="EMBL/GenBank/DDBJ databases">
        <title>Genomic Encyclopedia of Type Strains, Phase IV (KMG-IV): sequencing the most valuable type-strain genomes for metagenomic binning, comparative biology and taxonomic classification.</title>
        <authorList>
            <person name="Goeker M."/>
        </authorList>
    </citation>
    <scope>NUCLEOTIDE SEQUENCE</scope>
    <source>
        <strain evidence="3">DSM 101588</strain>
    </source>
</reference>
<dbReference type="SUPFAM" id="SSF159283">
    <property type="entry name" value="Guanosine diphospho-D-mannose pyrophosphorylase/mannose-6-phosphate isomerase linker domain"/>
    <property type="match status" value="1"/>
</dbReference>
<gene>
    <name evidence="3" type="ORF">J2Z80_000199</name>
</gene>
<evidence type="ECO:0000259" key="1">
    <source>
        <dbReference type="Pfam" id="PF00483"/>
    </source>
</evidence>
<sequence>MIEKAIINDSLVTIGVRFSQSETGYEYINFKKITHKILNNSPVHKVEKFVEKPNYETAIKYVESGDYLWNSGMFIWKTSTILNAIKEYMPQLYSALNVIKENFDSDEIEKILYEEYSKLESISIDYGIMEKAKNVYVVPGDFGWDDVGSWTSIERLYEKDENGNVIKGNVVSVDTKKCIITGSDKLIATLGIEDVIIVDTEDALLICSKDKALNVKAVLKELKEKKSEYL</sequence>
<dbReference type="EC" id="2.7.7.13" evidence="3"/>
<organism evidence="3 4">
    <name type="scientific">Thermoanaerobacterium butyriciformans</name>
    <dbReference type="NCBI Taxonomy" id="1702242"/>
    <lineage>
        <taxon>Bacteria</taxon>
        <taxon>Bacillati</taxon>
        <taxon>Bacillota</taxon>
        <taxon>Clostridia</taxon>
        <taxon>Thermoanaerobacterales</taxon>
        <taxon>Thermoanaerobacteraceae</taxon>
        <taxon>Thermoanaerobacterium</taxon>
    </lineage>
</organism>
<keyword evidence="3" id="KW-0548">Nucleotidyltransferase</keyword>
<dbReference type="InterPro" id="IPR005835">
    <property type="entry name" value="NTP_transferase_dom"/>
</dbReference>
<dbReference type="PANTHER" id="PTHR46390">
    <property type="entry name" value="MANNOSE-1-PHOSPHATE GUANYLYLTRANSFERASE"/>
    <property type="match status" value="1"/>
</dbReference>
<accession>A0ABS4NAK7</accession>
<dbReference type="PANTHER" id="PTHR46390:SF1">
    <property type="entry name" value="MANNOSE-1-PHOSPHATE GUANYLYLTRANSFERASE"/>
    <property type="match status" value="1"/>
</dbReference>
<evidence type="ECO:0000259" key="2">
    <source>
        <dbReference type="Pfam" id="PF22640"/>
    </source>
</evidence>
<evidence type="ECO:0000313" key="3">
    <source>
        <dbReference type="EMBL" id="MBP2070701.1"/>
    </source>
</evidence>